<feature type="binding site" evidence="6">
    <location>
        <begin position="234"/>
        <end position="235"/>
    </location>
    <ligand>
        <name>FAD</name>
        <dbReference type="ChEBI" id="CHEBI:57692"/>
    </ligand>
</feature>
<evidence type="ECO:0000256" key="2">
    <source>
        <dbReference type="ARBA" id="ARBA00011355"/>
    </source>
</evidence>
<dbReference type="PANTHER" id="PTHR43153:SF1">
    <property type="entry name" value="ELECTRON TRANSFER FLAVOPROTEIN SUBUNIT ALPHA, MITOCHONDRIAL"/>
    <property type="match status" value="1"/>
</dbReference>
<dbReference type="AlphaFoldDB" id="A0A9X1QRB2"/>
<evidence type="ECO:0000256" key="1">
    <source>
        <dbReference type="ARBA" id="ARBA00005817"/>
    </source>
</evidence>
<evidence type="ECO:0000256" key="3">
    <source>
        <dbReference type="ARBA" id="ARBA00022630"/>
    </source>
</evidence>
<evidence type="ECO:0000313" key="8">
    <source>
        <dbReference type="EMBL" id="MCF4006977.1"/>
    </source>
</evidence>
<dbReference type="PANTHER" id="PTHR43153">
    <property type="entry name" value="ELECTRON TRANSFER FLAVOPROTEIN ALPHA"/>
    <property type="match status" value="1"/>
</dbReference>
<dbReference type="Gene3D" id="3.40.50.620">
    <property type="entry name" value="HUPs"/>
    <property type="match status" value="1"/>
</dbReference>
<dbReference type="FunFam" id="3.40.50.1220:FF:000001">
    <property type="entry name" value="Electron transfer flavoprotein, alpha subunit"/>
    <property type="match status" value="1"/>
</dbReference>
<gene>
    <name evidence="8" type="ORF">L1O03_07265</name>
</gene>
<feature type="binding site" evidence="6">
    <location>
        <begin position="248"/>
        <end position="252"/>
    </location>
    <ligand>
        <name>FAD</name>
        <dbReference type="ChEBI" id="CHEBI:57692"/>
    </ligand>
</feature>
<dbReference type="InterPro" id="IPR001308">
    <property type="entry name" value="ETF_a/FixB"/>
</dbReference>
<evidence type="ECO:0000256" key="6">
    <source>
        <dbReference type="PIRSR" id="PIRSR000089-1"/>
    </source>
</evidence>
<keyword evidence="4 6" id="KW-0274">FAD</keyword>
<comment type="subunit">
    <text evidence="2">Heterodimer of an alpha and a beta subunit.</text>
</comment>
<dbReference type="GO" id="GO:0033539">
    <property type="term" value="P:fatty acid beta-oxidation using acyl-CoA dehydrogenase"/>
    <property type="evidence" value="ECO:0007669"/>
    <property type="project" value="TreeGrafter"/>
</dbReference>
<feature type="domain" description="Electron transfer flavoprotein alpha/beta-subunit N-terminal" evidence="7">
    <location>
        <begin position="4"/>
        <end position="177"/>
    </location>
</feature>
<comment type="function">
    <text evidence="5">The electron transfer flavoprotein serves as a specific electron acceptor for other dehydrogenases. It transfers the electrons to the main respiratory chain via ETF-ubiquinone oxidoreductase (ETF dehydrogenase).</text>
</comment>
<dbReference type="SMART" id="SM00893">
    <property type="entry name" value="ETF"/>
    <property type="match status" value="1"/>
</dbReference>
<dbReference type="PIRSF" id="PIRSF000089">
    <property type="entry name" value="Electra_flavoP_a"/>
    <property type="match status" value="1"/>
</dbReference>
<reference evidence="8" key="1">
    <citation type="submission" date="2022-01" db="EMBL/GenBank/DDBJ databases">
        <title>Corynebacterium sp. nov isolated from isolated from the feces of the greater white-fronted geese (Anser albifrons) at Poyang Lake, PR China.</title>
        <authorList>
            <person name="Liu Q."/>
        </authorList>
    </citation>
    <scope>NUCLEOTIDE SEQUENCE</scope>
    <source>
        <strain evidence="8">JCM 32435</strain>
    </source>
</reference>
<dbReference type="Proteomes" id="UP001139336">
    <property type="component" value="Unassembled WGS sequence"/>
</dbReference>
<dbReference type="GO" id="GO:0009055">
    <property type="term" value="F:electron transfer activity"/>
    <property type="evidence" value="ECO:0007669"/>
    <property type="project" value="InterPro"/>
</dbReference>
<dbReference type="SUPFAM" id="SSF52467">
    <property type="entry name" value="DHS-like NAD/FAD-binding domain"/>
    <property type="match status" value="1"/>
</dbReference>
<comment type="cofactor">
    <cofactor evidence="6">
        <name>FAD</name>
        <dbReference type="ChEBI" id="CHEBI:57692"/>
    </cofactor>
    <text evidence="6">Binds 1 FAD per dimer.</text>
</comment>
<dbReference type="SUPFAM" id="SSF52402">
    <property type="entry name" value="Adenine nucleotide alpha hydrolases-like"/>
    <property type="match status" value="1"/>
</dbReference>
<dbReference type="InterPro" id="IPR014729">
    <property type="entry name" value="Rossmann-like_a/b/a_fold"/>
</dbReference>
<feature type="binding site" evidence="6">
    <location>
        <position position="208"/>
    </location>
    <ligand>
        <name>FAD</name>
        <dbReference type="ChEBI" id="CHEBI:57692"/>
    </ligand>
</feature>
<dbReference type="EMBL" id="JAKGSI010000003">
    <property type="protein sequence ID" value="MCF4006977.1"/>
    <property type="molecule type" value="Genomic_DNA"/>
</dbReference>
<protein>
    <submittedName>
        <fullName evidence="8">Electron transfer flavoprotein subunit alpha/FixB family protein</fullName>
    </submittedName>
</protein>
<evidence type="ECO:0000313" key="9">
    <source>
        <dbReference type="Proteomes" id="UP001139336"/>
    </source>
</evidence>
<feature type="binding site" evidence="6">
    <location>
        <begin position="265"/>
        <end position="272"/>
    </location>
    <ligand>
        <name>FAD</name>
        <dbReference type="ChEBI" id="CHEBI:57692"/>
    </ligand>
</feature>
<dbReference type="InterPro" id="IPR014731">
    <property type="entry name" value="ETF_asu_C"/>
</dbReference>
<feature type="binding site" evidence="6">
    <location>
        <position position="286"/>
    </location>
    <ligand>
        <name>FAD</name>
        <dbReference type="ChEBI" id="CHEBI:57692"/>
    </ligand>
</feature>
<organism evidence="8 9">
    <name type="scientific">Corynebacterium uropygiale</name>
    <dbReference type="NCBI Taxonomy" id="1775911"/>
    <lineage>
        <taxon>Bacteria</taxon>
        <taxon>Bacillati</taxon>
        <taxon>Actinomycetota</taxon>
        <taxon>Actinomycetes</taxon>
        <taxon>Mycobacteriales</taxon>
        <taxon>Corynebacteriaceae</taxon>
        <taxon>Corynebacterium</taxon>
    </lineage>
</organism>
<dbReference type="RefSeq" id="WP_236118949.1">
    <property type="nucleotide sequence ID" value="NZ_JAKGSI010000003.1"/>
</dbReference>
<evidence type="ECO:0000256" key="4">
    <source>
        <dbReference type="ARBA" id="ARBA00022827"/>
    </source>
</evidence>
<dbReference type="Gene3D" id="3.40.50.1220">
    <property type="entry name" value="TPP-binding domain"/>
    <property type="match status" value="1"/>
</dbReference>
<dbReference type="InterPro" id="IPR029035">
    <property type="entry name" value="DHS-like_NAD/FAD-binding_dom"/>
</dbReference>
<comment type="similarity">
    <text evidence="1">Belongs to the ETF alpha-subunit/FixB family.</text>
</comment>
<evidence type="ECO:0000259" key="7">
    <source>
        <dbReference type="SMART" id="SM00893"/>
    </source>
</evidence>
<dbReference type="Pfam" id="PF01012">
    <property type="entry name" value="ETF"/>
    <property type="match status" value="1"/>
</dbReference>
<dbReference type="GO" id="GO:0050660">
    <property type="term" value="F:flavin adenine dinucleotide binding"/>
    <property type="evidence" value="ECO:0007669"/>
    <property type="project" value="InterPro"/>
</dbReference>
<keyword evidence="3" id="KW-0285">Flavoprotein</keyword>
<comment type="caution">
    <text evidence="8">The sequence shown here is derived from an EMBL/GenBank/DDBJ whole genome shotgun (WGS) entry which is preliminary data.</text>
</comment>
<dbReference type="Pfam" id="PF00766">
    <property type="entry name" value="ETF_alpha"/>
    <property type="match status" value="1"/>
</dbReference>
<keyword evidence="9" id="KW-1185">Reference proteome</keyword>
<sequence>MSILNVIIDQREGDLDVASAELIAAARPAGEVNAIVLAGAEKAQAWGARLGELGVQKVFYRAQEGTEDLFEVTDLQFIHHVVYHYSQGSVVLAHTAEGGDIAGRLAARLGSGVLTDVVALRADGSAQQSIFGDKVTITAAVGGACPVYTVRPGAVEPEENPQAGAGELCPVDFVAQEAPGARVLSFTPAVKGDRPELSQAKVVVAGGRGVGEEENFHSVLEPLADALGAAVGVTRDVVDLGHYPAQFQIGQTGATVSPDLYIGAGISGAIQHTSGMQTAGTIVVINNDEDAPIFQIADLGVVGDLFDVLPALTKEIESRR</sequence>
<accession>A0A9X1QRB2</accession>
<evidence type="ECO:0000256" key="5">
    <source>
        <dbReference type="ARBA" id="ARBA00025649"/>
    </source>
</evidence>
<proteinExistence type="inferred from homology"/>
<name>A0A9X1QRB2_9CORY</name>
<dbReference type="InterPro" id="IPR014730">
    <property type="entry name" value="ETF_a/b_N"/>
</dbReference>